<evidence type="ECO:0000256" key="1">
    <source>
        <dbReference type="ARBA" id="ARBA00009437"/>
    </source>
</evidence>
<dbReference type="Pfam" id="PF03466">
    <property type="entry name" value="LysR_substrate"/>
    <property type="match status" value="1"/>
</dbReference>
<dbReference type="CDD" id="cd08414">
    <property type="entry name" value="PBP2_LTTR_aromatics_like"/>
    <property type="match status" value="1"/>
</dbReference>
<dbReference type="PANTHER" id="PTHR30346">
    <property type="entry name" value="TRANSCRIPTIONAL DUAL REGULATOR HCAR-RELATED"/>
    <property type="match status" value="1"/>
</dbReference>
<dbReference type="Gene3D" id="1.10.10.10">
    <property type="entry name" value="Winged helix-like DNA-binding domain superfamily/Winged helix DNA-binding domain"/>
    <property type="match status" value="1"/>
</dbReference>
<evidence type="ECO:0000256" key="3">
    <source>
        <dbReference type="ARBA" id="ARBA00023125"/>
    </source>
</evidence>
<dbReference type="InterPro" id="IPR036388">
    <property type="entry name" value="WH-like_DNA-bd_sf"/>
</dbReference>
<keyword evidence="2" id="KW-0805">Transcription regulation</keyword>
<evidence type="ECO:0000313" key="6">
    <source>
        <dbReference type="EMBL" id="MDC8759729.1"/>
    </source>
</evidence>
<evidence type="ECO:0000256" key="4">
    <source>
        <dbReference type="ARBA" id="ARBA00023163"/>
    </source>
</evidence>
<proteinExistence type="inferred from homology"/>
<dbReference type="SUPFAM" id="SSF53850">
    <property type="entry name" value="Periplasmic binding protein-like II"/>
    <property type="match status" value="1"/>
</dbReference>
<comment type="similarity">
    <text evidence="1">Belongs to the LysR transcriptional regulatory family.</text>
</comment>
<protein>
    <submittedName>
        <fullName evidence="6">LysR substrate-binding domain-containing protein</fullName>
    </submittedName>
</protein>
<keyword evidence="7" id="KW-1185">Reference proteome</keyword>
<reference evidence="6 7" key="1">
    <citation type="submission" date="2022-10" db="EMBL/GenBank/DDBJ databases">
        <title>Janthinobacterium sp. hw3 Genome sequencing.</title>
        <authorList>
            <person name="Park S."/>
        </authorList>
    </citation>
    <scope>NUCLEOTIDE SEQUENCE [LARGE SCALE GENOMIC DNA]</scope>
    <source>
        <strain evidence="7">hw3</strain>
    </source>
</reference>
<dbReference type="InterPro" id="IPR000847">
    <property type="entry name" value="LysR_HTH_N"/>
</dbReference>
<dbReference type="PROSITE" id="PS50931">
    <property type="entry name" value="HTH_LYSR"/>
    <property type="match status" value="1"/>
</dbReference>
<keyword evidence="4" id="KW-0804">Transcription</keyword>
<dbReference type="EMBL" id="JAQQXR010000008">
    <property type="protein sequence ID" value="MDC8759729.1"/>
    <property type="molecule type" value="Genomic_DNA"/>
</dbReference>
<dbReference type="Gene3D" id="3.40.190.10">
    <property type="entry name" value="Periplasmic binding protein-like II"/>
    <property type="match status" value="2"/>
</dbReference>
<accession>A0ABT5K401</accession>
<dbReference type="Proteomes" id="UP001221208">
    <property type="component" value="Unassembled WGS sequence"/>
</dbReference>
<dbReference type="Pfam" id="PF00126">
    <property type="entry name" value="HTH_1"/>
    <property type="match status" value="1"/>
</dbReference>
<evidence type="ECO:0000259" key="5">
    <source>
        <dbReference type="PROSITE" id="PS50931"/>
    </source>
</evidence>
<comment type="caution">
    <text evidence="6">The sequence shown here is derived from an EMBL/GenBank/DDBJ whole genome shotgun (WGS) entry which is preliminary data.</text>
</comment>
<gene>
    <name evidence="6" type="ORF">OIK44_19270</name>
</gene>
<feature type="domain" description="HTH lysR-type" evidence="5">
    <location>
        <begin position="9"/>
        <end position="66"/>
    </location>
</feature>
<name>A0ABT5K401_9BURK</name>
<dbReference type="InterPro" id="IPR005119">
    <property type="entry name" value="LysR_subst-bd"/>
</dbReference>
<dbReference type="RefSeq" id="WP_273673078.1">
    <property type="nucleotide sequence ID" value="NZ_JAQQXR010000008.1"/>
</dbReference>
<keyword evidence="3" id="KW-0238">DNA-binding</keyword>
<evidence type="ECO:0000313" key="7">
    <source>
        <dbReference type="Proteomes" id="UP001221208"/>
    </source>
</evidence>
<evidence type="ECO:0000256" key="2">
    <source>
        <dbReference type="ARBA" id="ARBA00023015"/>
    </source>
</evidence>
<dbReference type="SUPFAM" id="SSF46785">
    <property type="entry name" value="Winged helix' DNA-binding domain"/>
    <property type="match status" value="1"/>
</dbReference>
<sequence length="312" mass="34553">MLTLSRHLPSTRTLQCYLAVAQELNFRSAAELLNMSQPPLSRQIQGLEDLLRVQLIQRDTRRVSLTPAGEAFKIEAHKFLVGLDLAVQEMTRQFHDEHAAADIVRMGLTRVINYSMIPRLSALLNDPGFAKGRPLERAMSRQLVERVRRGELDIAIVGDIVAPAEDLRVESAGCEPMIAILPERHPAAAKTVVGLDDLGEMPLFWFSRTDNPAFYDKCERTFKHYGYTAPRRLEPKDFAMLLAGVAAGEGVALCPESMQATSHIGVAYRPLPAKLAQQLAIEMQIVSRARETRPAVLDQVEALRAALANAAP</sequence>
<organism evidence="6 7">
    <name type="scientific">Janthinobacterium fluminis</name>
    <dbReference type="NCBI Taxonomy" id="2987524"/>
    <lineage>
        <taxon>Bacteria</taxon>
        <taxon>Pseudomonadati</taxon>
        <taxon>Pseudomonadota</taxon>
        <taxon>Betaproteobacteria</taxon>
        <taxon>Burkholderiales</taxon>
        <taxon>Oxalobacteraceae</taxon>
        <taxon>Janthinobacterium</taxon>
    </lineage>
</organism>
<dbReference type="InterPro" id="IPR036390">
    <property type="entry name" value="WH_DNA-bd_sf"/>
</dbReference>
<dbReference type="PANTHER" id="PTHR30346:SF0">
    <property type="entry name" value="HCA OPERON TRANSCRIPTIONAL ACTIVATOR HCAR"/>
    <property type="match status" value="1"/>
</dbReference>
<dbReference type="PRINTS" id="PR00039">
    <property type="entry name" value="HTHLYSR"/>
</dbReference>